<evidence type="ECO:0000259" key="4">
    <source>
        <dbReference type="PROSITE" id="PS50987"/>
    </source>
</evidence>
<reference evidence="5" key="1">
    <citation type="submission" date="2021-04" db="EMBL/GenBank/DDBJ databases">
        <title>The complete genome sequence of Caulobacter sp. S6.</title>
        <authorList>
            <person name="Tang Y."/>
            <person name="Ouyang W."/>
            <person name="Liu Q."/>
            <person name="Huang B."/>
            <person name="Guo Z."/>
            <person name="Lei P."/>
        </authorList>
    </citation>
    <scope>NUCLEOTIDE SEQUENCE</scope>
    <source>
        <strain evidence="5">S6</strain>
    </source>
</reference>
<organism evidence="5 6">
    <name type="scientific">Phenylobacterium montanum</name>
    <dbReference type="NCBI Taxonomy" id="2823693"/>
    <lineage>
        <taxon>Bacteria</taxon>
        <taxon>Pseudomonadati</taxon>
        <taxon>Pseudomonadota</taxon>
        <taxon>Alphaproteobacteria</taxon>
        <taxon>Caulobacterales</taxon>
        <taxon>Caulobacteraceae</taxon>
        <taxon>Phenylobacterium</taxon>
    </lineage>
</organism>
<evidence type="ECO:0000256" key="3">
    <source>
        <dbReference type="ARBA" id="ARBA00023163"/>
    </source>
</evidence>
<dbReference type="PANTHER" id="PTHR33154">
    <property type="entry name" value="TRANSCRIPTIONAL REGULATOR, ARSR FAMILY"/>
    <property type="match status" value="1"/>
</dbReference>
<keyword evidence="6" id="KW-1185">Reference proteome</keyword>
<sequence length="106" mass="11992">MAMLSADIFRALADPTRRAVFERLADGEMSVGELKAGFPISQPAISQHLAALRGAGLVTERREGRFSYYRVDPAGLAPLVDWIDRYRSFWPERIERLKGLLKEMDP</sequence>
<keyword evidence="1" id="KW-0805">Transcription regulation</keyword>
<keyword evidence="2" id="KW-0238">DNA-binding</keyword>
<name>A0A975FZ62_9CAUL</name>
<dbReference type="InterPro" id="IPR001845">
    <property type="entry name" value="HTH_ArsR_DNA-bd_dom"/>
</dbReference>
<evidence type="ECO:0000313" key="5">
    <source>
        <dbReference type="EMBL" id="QUD87548.1"/>
    </source>
</evidence>
<protein>
    <submittedName>
        <fullName evidence="5">Winged helix-turn-helix transcriptional regulator</fullName>
    </submittedName>
</protein>
<evidence type="ECO:0000256" key="2">
    <source>
        <dbReference type="ARBA" id="ARBA00023125"/>
    </source>
</evidence>
<accession>A0A975FZ62</accession>
<dbReference type="Proteomes" id="UP000676409">
    <property type="component" value="Chromosome"/>
</dbReference>
<dbReference type="GO" id="GO:0003677">
    <property type="term" value="F:DNA binding"/>
    <property type="evidence" value="ECO:0007669"/>
    <property type="project" value="UniProtKB-KW"/>
</dbReference>
<dbReference type="InterPro" id="IPR011991">
    <property type="entry name" value="ArsR-like_HTH"/>
</dbReference>
<dbReference type="PANTHER" id="PTHR33154:SF33">
    <property type="entry name" value="TRANSCRIPTIONAL REPRESSOR SDPR"/>
    <property type="match status" value="1"/>
</dbReference>
<evidence type="ECO:0000256" key="1">
    <source>
        <dbReference type="ARBA" id="ARBA00023015"/>
    </source>
</evidence>
<dbReference type="SUPFAM" id="SSF46785">
    <property type="entry name" value="Winged helix' DNA-binding domain"/>
    <property type="match status" value="1"/>
</dbReference>
<dbReference type="PROSITE" id="PS50987">
    <property type="entry name" value="HTH_ARSR_2"/>
    <property type="match status" value="1"/>
</dbReference>
<feature type="domain" description="HTH arsR-type" evidence="4">
    <location>
        <begin position="1"/>
        <end position="91"/>
    </location>
</feature>
<dbReference type="CDD" id="cd00090">
    <property type="entry name" value="HTH_ARSR"/>
    <property type="match status" value="1"/>
</dbReference>
<dbReference type="GO" id="GO:0003700">
    <property type="term" value="F:DNA-binding transcription factor activity"/>
    <property type="evidence" value="ECO:0007669"/>
    <property type="project" value="InterPro"/>
</dbReference>
<dbReference type="AlphaFoldDB" id="A0A975FZ62"/>
<dbReference type="InterPro" id="IPR036388">
    <property type="entry name" value="WH-like_DNA-bd_sf"/>
</dbReference>
<dbReference type="Pfam" id="PF12840">
    <property type="entry name" value="HTH_20"/>
    <property type="match status" value="1"/>
</dbReference>
<dbReference type="Gene3D" id="1.10.10.10">
    <property type="entry name" value="Winged helix-like DNA-binding domain superfamily/Winged helix DNA-binding domain"/>
    <property type="match status" value="1"/>
</dbReference>
<evidence type="ECO:0000313" key="6">
    <source>
        <dbReference type="Proteomes" id="UP000676409"/>
    </source>
</evidence>
<dbReference type="KEGG" id="caul:KCG34_21245"/>
<gene>
    <name evidence="5" type="ORF">KCG34_21245</name>
</gene>
<dbReference type="NCBIfam" id="NF033788">
    <property type="entry name" value="HTH_metalloreg"/>
    <property type="match status" value="1"/>
</dbReference>
<dbReference type="EMBL" id="CP073078">
    <property type="protein sequence ID" value="QUD87548.1"/>
    <property type="molecule type" value="Genomic_DNA"/>
</dbReference>
<keyword evidence="3" id="KW-0804">Transcription</keyword>
<dbReference type="PRINTS" id="PR00778">
    <property type="entry name" value="HTHARSR"/>
</dbReference>
<proteinExistence type="predicted"/>
<dbReference type="SMART" id="SM00418">
    <property type="entry name" value="HTH_ARSR"/>
    <property type="match status" value="1"/>
</dbReference>
<dbReference type="FunFam" id="1.10.10.10:FF:000496">
    <property type="entry name" value="ArsR family transcriptional regulator"/>
    <property type="match status" value="1"/>
</dbReference>
<dbReference type="InterPro" id="IPR051081">
    <property type="entry name" value="HTH_MetalResp_TranReg"/>
</dbReference>
<dbReference type="InterPro" id="IPR036390">
    <property type="entry name" value="WH_DNA-bd_sf"/>
</dbReference>